<accession>A0A2H0UMM0</accession>
<dbReference type="EMBL" id="PFBC01000052">
    <property type="protein sequence ID" value="PIR87667.1"/>
    <property type="molecule type" value="Genomic_DNA"/>
</dbReference>
<organism evidence="2 3">
    <name type="scientific">Candidatus Harrisonbacteria bacterium CG10_big_fil_rev_8_21_14_0_10_45_28</name>
    <dbReference type="NCBI Taxonomy" id="1974586"/>
    <lineage>
        <taxon>Bacteria</taxon>
        <taxon>Candidatus Harrisoniibacteriota</taxon>
    </lineage>
</organism>
<feature type="transmembrane region" description="Helical" evidence="1">
    <location>
        <begin position="23"/>
        <end position="44"/>
    </location>
</feature>
<gene>
    <name evidence="2" type="ORF">COU10_03275</name>
</gene>
<evidence type="ECO:0000256" key="1">
    <source>
        <dbReference type="SAM" id="Phobius"/>
    </source>
</evidence>
<dbReference type="Proteomes" id="UP000230903">
    <property type="component" value="Unassembled WGS sequence"/>
</dbReference>
<keyword evidence="1" id="KW-0472">Membrane</keyword>
<evidence type="ECO:0000313" key="3">
    <source>
        <dbReference type="Proteomes" id="UP000230903"/>
    </source>
</evidence>
<name>A0A2H0UMM0_9BACT</name>
<protein>
    <recommendedName>
        <fullName evidence="4">DUF4878 domain-containing protein</fullName>
    </recommendedName>
</protein>
<evidence type="ECO:0008006" key="4">
    <source>
        <dbReference type="Google" id="ProtNLM"/>
    </source>
</evidence>
<evidence type="ECO:0000313" key="2">
    <source>
        <dbReference type="EMBL" id="PIR87667.1"/>
    </source>
</evidence>
<proteinExistence type="predicted"/>
<dbReference type="AlphaFoldDB" id="A0A2H0UMM0"/>
<keyword evidence="1" id="KW-0812">Transmembrane</keyword>
<reference evidence="3" key="1">
    <citation type="submission" date="2017-09" db="EMBL/GenBank/DDBJ databases">
        <title>Depth-based differentiation of microbial function through sediment-hosted aquifers and enrichment of novel symbionts in the deep terrestrial subsurface.</title>
        <authorList>
            <person name="Probst A.J."/>
            <person name="Ladd B."/>
            <person name="Jarett J.K."/>
            <person name="Geller-Mcgrath D.E."/>
            <person name="Sieber C.M.K."/>
            <person name="Emerson J.B."/>
            <person name="Anantharaman K."/>
            <person name="Thomas B.C."/>
            <person name="Malmstrom R."/>
            <person name="Stieglmeier M."/>
            <person name="Klingl A."/>
            <person name="Woyke T."/>
            <person name="Ryan C.M."/>
            <person name="Banfield J.F."/>
        </authorList>
    </citation>
    <scope>NUCLEOTIDE SEQUENCE [LARGE SCALE GENOMIC DNA]</scope>
</reference>
<sequence>MFNDSRPPIHELSFFQAITRPSFVRFLVAFVLMILIVLTCYLYFGVYKKEANELDAFAVYVENGLRNKAKIDTDVYGGATPRETLDMFILALEAGDPDLAAMYFIDDDYGSREKWHKVMIDTYNAGKFPMIVEVLRRAQPEPDGIIGDTFYSFSVYDEGGDLVVDVGLIFMGRKIWKINGV</sequence>
<comment type="caution">
    <text evidence="2">The sequence shown here is derived from an EMBL/GenBank/DDBJ whole genome shotgun (WGS) entry which is preliminary data.</text>
</comment>
<keyword evidence="1" id="KW-1133">Transmembrane helix</keyword>